<sequence>MIGILNYFNVLVKNEDIMSRCQWCNETNMIIIDKQRIISHINARATTSAACNAVPAGYEVYSDYEYEFEDDWDCVTYCPTKNNFEDVLRTPMGTRIMVENIPDDIINSVVNFKVCNLCGRCYWDKGYFDKVLGSLNSICSHQK</sequence>
<dbReference type="InParanoid" id="T1HKD7"/>
<name>T1HKD7_RHOPR</name>
<organism evidence="1 2">
    <name type="scientific">Rhodnius prolixus</name>
    <name type="common">Triatomid bug</name>
    <dbReference type="NCBI Taxonomy" id="13249"/>
    <lineage>
        <taxon>Eukaryota</taxon>
        <taxon>Metazoa</taxon>
        <taxon>Ecdysozoa</taxon>
        <taxon>Arthropoda</taxon>
        <taxon>Hexapoda</taxon>
        <taxon>Insecta</taxon>
        <taxon>Pterygota</taxon>
        <taxon>Neoptera</taxon>
        <taxon>Paraneoptera</taxon>
        <taxon>Hemiptera</taxon>
        <taxon>Heteroptera</taxon>
        <taxon>Panheteroptera</taxon>
        <taxon>Cimicomorpha</taxon>
        <taxon>Reduviidae</taxon>
        <taxon>Triatominae</taxon>
        <taxon>Rhodnius</taxon>
    </lineage>
</organism>
<dbReference type="HOGENOM" id="CLU_1808603_0_0_1"/>
<dbReference type="EnsemblMetazoa" id="RPRC004510-RA">
    <property type="protein sequence ID" value="RPRC004510-PA"/>
    <property type="gene ID" value="RPRC004510"/>
</dbReference>
<dbReference type="Proteomes" id="UP000015103">
    <property type="component" value="Unassembled WGS sequence"/>
</dbReference>
<dbReference type="EMBL" id="ACPB03012310">
    <property type="status" value="NOT_ANNOTATED_CDS"/>
    <property type="molecule type" value="Genomic_DNA"/>
</dbReference>
<dbReference type="VEuPathDB" id="VectorBase:RPRC004510"/>
<accession>T1HKD7</accession>
<protein>
    <submittedName>
        <fullName evidence="1">Mut7-C RNAse domain-containing protein</fullName>
    </submittedName>
</protein>
<dbReference type="STRING" id="13249.T1HKD7"/>
<evidence type="ECO:0000313" key="1">
    <source>
        <dbReference type="EnsemblMetazoa" id="RPRC004510-PA"/>
    </source>
</evidence>
<dbReference type="AlphaFoldDB" id="T1HKD7"/>
<evidence type="ECO:0000313" key="2">
    <source>
        <dbReference type="Proteomes" id="UP000015103"/>
    </source>
</evidence>
<proteinExistence type="predicted"/>
<reference evidence="1" key="1">
    <citation type="submission" date="2015-05" db="UniProtKB">
        <authorList>
            <consortium name="EnsemblMetazoa"/>
        </authorList>
    </citation>
    <scope>IDENTIFICATION</scope>
</reference>
<keyword evidence="2" id="KW-1185">Reference proteome</keyword>